<reference evidence="1 2" key="1">
    <citation type="submission" date="2019-07" db="EMBL/GenBank/DDBJ databases">
        <title>Whole genome shotgun sequence of Halomonas variabilis NBRC 102410.</title>
        <authorList>
            <person name="Hosoyama A."/>
            <person name="Uohara A."/>
            <person name="Ohji S."/>
            <person name="Ichikawa N."/>
        </authorList>
    </citation>
    <scope>NUCLEOTIDE SEQUENCE [LARGE SCALE GENOMIC DNA]</scope>
    <source>
        <strain evidence="1 2">NBRC 102410</strain>
    </source>
</reference>
<evidence type="ECO:0000313" key="1">
    <source>
        <dbReference type="EMBL" id="GEN29703.1"/>
    </source>
</evidence>
<protein>
    <submittedName>
        <fullName evidence="1">Uncharacterized protein</fullName>
    </submittedName>
</protein>
<evidence type="ECO:0000313" key="2">
    <source>
        <dbReference type="Proteomes" id="UP000321303"/>
    </source>
</evidence>
<accession>A0A511UW77</accession>
<organism evidence="1 2">
    <name type="scientific">Halovibrio variabilis</name>
    <dbReference type="NCBI Taxonomy" id="31910"/>
    <lineage>
        <taxon>Bacteria</taxon>
        <taxon>Pseudomonadati</taxon>
        <taxon>Pseudomonadota</taxon>
        <taxon>Gammaproteobacteria</taxon>
        <taxon>Oceanospirillales</taxon>
        <taxon>Halomonadaceae</taxon>
        <taxon>Halovibrio</taxon>
    </lineage>
</organism>
<sequence length="58" mass="5852">MAGLGLLNGIHGKGANGIGLLKTGWHGVLLAENRNNKGAIVADFLCGGKCSRSGSAKF</sequence>
<keyword evidence="2" id="KW-1185">Reference proteome</keyword>
<dbReference type="EMBL" id="BJXV01000033">
    <property type="protein sequence ID" value="GEN29703.1"/>
    <property type="molecule type" value="Genomic_DNA"/>
</dbReference>
<gene>
    <name evidence="1" type="ORF">HVA01_33490</name>
</gene>
<comment type="caution">
    <text evidence="1">The sequence shown here is derived from an EMBL/GenBank/DDBJ whole genome shotgun (WGS) entry which is preliminary data.</text>
</comment>
<proteinExistence type="predicted"/>
<dbReference type="Proteomes" id="UP000321303">
    <property type="component" value="Unassembled WGS sequence"/>
</dbReference>
<dbReference type="AlphaFoldDB" id="A0A511UW77"/>
<name>A0A511UW77_9GAMM</name>